<keyword evidence="5" id="KW-1278">Translocase</keyword>
<dbReference type="Pfam" id="PF00420">
    <property type="entry name" value="Oxidored_q2"/>
    <property type="match status" value="1"/>
</dbReference>
<dbReference type="GO" id="GO:0016020">
    <property type="term" value="C:membrane"/>
    <property type="evidence" value="ECO:0007669"/>
    <property type="project" value="UniProtKB-SubCell"/>
</dbReference>
<protein>
    <recommendedName>
        <fullName evidence="3">NADH-ubiquinone oxidoreductase chain 4L</fullName>
    </recommendedName>
    <alternativeName>
        <fullName evidence="9">NADH dehydrogenase subunit 4L</fullName>
    </alternativeName>
</protein>
<geneLocation type="mitochondrion" evidence="12"/>
<keyword evidence="6 11" id="KW-1133">Transmembrane helix</keyword>
<dbReference type="GO" id="GO:0008137">
    <property type="term" value="F:NADH dehydrogenase (ubiquinone) activity"/>
    <property type="evidence" value="ECO:0007669"/>
    <property type="project" value="UniProtKB-EC"/>
</dbReference>
<gene>
    <name evidence="12" type="primary">nad4l</name>
</gene>
<comment type="catalytic activity">
    <reaction evidence="10">
        <text>a ubiquinone + NADH + 5 H(+)(in) = a ubiquinol + NAD(+) + 4 H(+)(out)</text>
        <dbReference type="Rhea" id="RHEA:29091"/>
        <dbReference type="Rhea" id="RHEA-COMP:9565"/>
        <dbReference type="Rhea" id="RHEA-COMP:9566"/>
        <dbReference type="ChEBI" id="CHEBI:15378"/>
        <dbReference type="ChEBI" id="CHEBI:16389"/>
        <dbReference type="ChEBI" id="CHEBI:17976"/>
        <dbReference type="ChEBI" id="CHEBI:57540"/>
        <dbReference type="ChEBI" id="CHEBI:57945"/>
        <dbReference type="EC" id="7.1.1.2"/>
    </reaction>
</comment>
<proteinExistence type="inferred from homology"/>
<feature type="transmembrane region" description="Helical" evidence="11">
    <location>
        <begin position="60"/>
        <end position="81"/>
    </location>
</feature>
<evidence type="ECO:0000256" key="8">
    <source>
        <dbReference type="ARBA" id="ARBA00023136"/>
    </source>
</evidence>
<evidence type="ECO:0000256" key="2">
    <source>
        <dbReference type="ARBA" id="ARBA00010519"/>
    </source>
</evidence>
<reference evidence="12" key="1">
    <citation type="journal article" date="2018" name="J. ISSAAS">
        <title>The contribution of mitochondrial metagenomics to large-scale data mining and phylogenetic analysis of Coleoptera.</title>
        <authorList>
            <person name="Miller K."/>
            <person name="Linard B."/>
            <person name="Motyka M."/>
            <person name="Bocek M."/>
            <person name="Vogler A.P."/>
        </authorList>
    </citation>
    <scope>NUCLEOTIDE SEQUENCE</scope>
</reference>
<evidence type="ECO:0000256" key="11">
    <source>
        <dbReference type="SAM" id="Phobius"/>
    </source>
</evidence>
<evidence type="ECO:0000256" key="3">
    <source>
        <dbReference type="ARBA" id="ARBA00016612"/>
    </source>
</evidence>
<dbReference type="AlphaFoldDB" id="A0A346RJ70"/>
<comment type="subcellular location">
    <subcellularLocation>
        <location evidence="1">Membrane</location>
        <topology evidence="1">Multi-pass membrane protein</topology>
    </subcellularLocation>
</comment>
<feature type="transmembrane region" description="Helical" evidence="11">
    <location>
        <begin position="29"/>
        <end position="54"/>
    </location>
</feature>
<accession>A0A346RJ70</accession>
<evidence type="ECO:0000256" key="7">
    <source>
        <dbReference type="ARBA" id="ARBA00023027"/>
    </source>
</evidence>
<name>A0A346RJ70_9CUCU</name>
<keyword evidence="7" id="KW-0520">NAD</keyword>
<evidence type="ECO:0000313" key="12">
    <source>
        <dbReference type="EMBL" id="AXS66117.1"/>
    </source>
</evidence>
<evidence type="ECO:0000256" key="1">
    <source>
        <dbReference type="ARBA" id="ARBA00004141"/>
    </source>
</evidence>
<evidence type="ECO:0000256" key="5">
    <source>
        <dbReference type="ARBA" id="ARBA00022967"/>
    </source>
</evidence>
<organism evidence="12">
    <name type="scientific">Curculionoidea sp. 28 KM-2017</name>
    <dbReference type="NCBI Taxonomy" id="2219412"/>
    <lineage>
        <taxon>Eukaryota</taxon>
        <taxon>Metazoa</taxon>
        <taxon>Ecdysozoa</taxon>
        <taxon>Arthropoda</taxon>
        <taxon>Hexapoda</taxon>
        <taxon>Insecta</taxon>
        <taxon>Pterygota</taxon>
        <taxon>Neoptera</taxon>
        <taxon>Endopterygota</taxon>
        <taxon>Coleoptera</taxon>
        <taxon>Polyphaga</taxon>
        <taxon>Cucujiformia</taxon>
    </lineage>
</organism>
<feature type="transmembrane region" description="Helical" evidence="11">
    <location>
        <begin position="6"/>
        <end position="22"/>
    </location>
</feature>
<evidence type="ECO:0000256" key="6">
    <source>
        <dbReference type="ARBA" id="ARBA00022989"/>
    </source>
</evidence>
<evidence type="ECO:0000256" key="9">
    <source>
        <dbReference type="ARBA" id="ARBA00031586"/>
    </source>
</evidence>
<sequence>MMVYLYVYIFGFMFLSGLYVFVSKHDHFLLMLVGLEFMVLSIYGAMFVYCSYYMSEYFLSLFYLSLTVCEGALGLSLLASFSSSHGKDLIVLLSSLW</sequence>
<dbReference type="EMBL" id="MG193472">
    <property type="protein sequence ID" value="AXS66117.1"/>
    <property type="molecule type" value="Genomic_DNA"/>
</dbReference>
<evidence type="ECO:0000256" key="10">
    <source>
        <dbReference type="ARBA" id="ARBA00049551"/>
    </source>
</evidence>
<dbReference type="Gene3D" id="1.10.287.3510">
    <property type="match status" value="1"/>
</dbReference>
<keyword evidence="4 11" id="KW-0812">Transmembrane</keyword>
<dbReference type="InterPro" id="IPR039428">
    <property type="entry name" value="NUOK/Mnh_C1-like"/>
</dbReference>
<evidence type="ECO:0000256" key="4">
    <source>
        <dbReference type="ARBA" id="ARBA00022692"/>
    </source>
</evidence>
<comment type="similarity">
    <text evidence="2">Belongs to the complex I subunit 4L family.</text>
</comment>
<keyword evidence="8 11" id="KW-0472">Membrane</keyword>
<keyword evidence="12" id="KW-0496">Mitochondrion</keyword>